<gene>
    <name evidence="2" type="ORF">FKW44_005308</name>
</gene>
<dbReference type="Pfam" id="PF21530">
    <property type="entry name" value="Pif1_2B_dom"/>
    <property type="match status" value="1"/>
</dbReference>
<dbReference type="GO" id="GO:0004386">
    <property type="term" value="F:helicase activity"/>
    <property type="evidence" value="ECO:0007669"/>
    <property type="project" value="UniProtKB-KW"/>
</dbReference>
<evidence type="ECO:0000313" key="2">
    <source>
        <dbReference type="EMBL" id="QQP52990.1"/>
    </source>
</evidence>
<keyword evidence="3" id="KW-1185">Reference proteome</keyword>
<organism evidence="2 3">
    <name type="scientific">Caligus rogercresseyi</name>
    <name type="common">Sea louse</name>
    <dbReference type="NCBI Taxonomy" id="217165"/>
    <lineage>
        <taxon>Eukaryota</taxon>
        <taxon>Metazoa</taxon>
        <taxon>Ecdysozoa</taxon>
        <taxon>Arthropoda</taxon>
        <taxon>Crustacea</taxon>
        <taxon>Multicrustacea</taxon>
        <taxon>Hexanauplia</taxon>
        <taxon>Copepoda</taxon>
        <taxon>Siphonostomatoida</taxon>
        <taxon>Caligidae</taxon>
        <taxon>Caligus</taxon>
    </lineage>
</organism>
<accession>A0A7T8KBT5</accession>
<feature type="domain" description="DNA helicase Pif1-like 2B" evidence="1">
    <location>
        <begin position="1"/>
        <end position="36"/>
    </location>
</feature>
<dbReference type="OrthoDB" id="6369095at2759"/>
<dbReference type="PANTHER" id="PTHR10492:SF57">
    <property type="entry name" value="ATP-DEPENDENT DNA HELICASE"/>
    <property type="match status" value="1"/>
</dbReference>
<protein>
    <submittedName>
        <fullName evidence="2">ATP-dependent DNA helicase</fullName>
    </submittedName>
</protein>
<reference evidence="3" key="1">
    <citation type="submission" date="2021-01" db="EMBL/GenBank/DDBJ databases">
        <title>Caligus Genome Assembly.</title>
        <authorList>
            <person name="Gallardo-Escarate C."/>
        </authorList>
    </citation>
    <scope>NUCLEOTIDE SEQUENCE [LARGE SCALE GENOMIC DNA]</scope>
</reference>
<evidence type="ECO:0000313" key="3">
    <source>
        <dbReference type="Proteomes" id="UP000595437"/>
    </source>
</evidence>
<proteinExistence type="predicted"/>
<keyword evidence="2" id="KW-0067">ATP-binding</keyword>
<dbReference type="PANTHER" id="PTHR10492">
    <property type="match status" value="1"/>
</dbReference>
<dbReference type="EMBL" id="CP045892">
    <property type="protein sequence ID" value="QQP52990.1"/>
    <property type="molecule type" value="Genomic_DNA"/>
</dbReference>
<dbReference type="AlphaFoldDB" id="A0A7T8KBT5"/>
<dbReference type="Proteomes" id="UP000595437">
    <property type="component" value="Chromosome 3"/>
</dbReference>
<evidence type="ECO:0000259" key="1">
    <source>
        <dbReference type="Pfam" id="PF21530"/>
    </source>
</evidence>
<dbReference type="InterPro" id="IPR049163">
    <property type="entry name" value="Pif1-like_2B_dom"/>
</dbReference>
<keyword evidence="2" id="KW-0347">Helicase</keyword>
<keyword evidence="2" id="KW-0547">Nucleotide-binding</keyword>
<name>A0A7T8KBT5_CALRO</name>
<keyword evidence="2" id="KW-0378">Hydrolase</keyword>
<sequence length="80" mass="9025">MPPHRLNLKVNAVVMLLRNLSLRQDLCNGTRLKVTHMHKNCIQASILTGANQGNEFLILCIKLAPSDTNLPFILERDSFL</sequence>